<sequence>MSRINSNLLEIDVDKLFEDHGVDEIVEIQKLLDAEIERKRNELRSMVGDRYKDILAASDAIKSMKTISQEIVDNIEKITNTCETLVDTSDKVENITNYEINKEKIEERTLVIQIRLAIFMNEQIWISLDEENNFEAAQLYLLAQHIHTGLSLTKQERLNKIPLLQQIKENLLILRKKIFQRITEKLELVEITAEETSYNLNALLLLENQSTEELLSIFIQHRKTALNTVINTSHSSVRVQISAMVRCLITTVHLLHDCFIYSGLIWQQLKEIVSENAVPTLSKLNLPNTPLESYIPKIIKEFRPKYKTDIKETTLNETKHVIDQWLKSTEKTVINGVEKSLNLVTNVKGLYKIREEALKIDTPEFWDKICLASNLPANFNVWYFFFQNLLTYRAKVLISKHIVVSINNLQSDITETLERCVKSSYLELDLRWYAWSNDIQDVSKNENKHIGLSMKTKGFSTNIINLCEKLDLKYFELLQDVFQYFFGVEFNTNCNISVPNVKDFKFKKKFIDRDELINHLRMECLKNSEQITNFIDNLTKSTQDSNNKVAKSLVCARFLQAISQLCPNFNTCCNFNNITEDWSKICNIFNKTSFNLWSIWGE</sequence>
<evidence type="ECO:0000256" key="5">
    <source>
        <dbReference type="ARBA" id="ARBA00022927"/>
    </source>
</evidence>
<keyword evidence="7" id="KW-0472">Membrane</keyword>
<evidence type="ECO:0000256" key="6">
    <source>
        <dbReference type="ARBA" id="ARBA00023034"/>
    </source>
</evidence>
<dbReference type="InterPro" id="IPR033370">
    <property type="entry name" value="COG1"/>
</dbReference>
<name>A0A9P0AY66_BRAAE</name>
<dbReference type="Pfam" id="PF08700">
    <property type="entry name" value="VPS51_Exo84_N"/>
    <property type="match status" value="1"/>
</dbReference>
<dbReference type="GO" id="GO:0006891">
    <property type="term" value="P:intra-Golgi vesicle-mediated transport"/>
    <property type="evidence" value="ECO:0007669"/>
    <property type="project" value="InterPro"/>
</dbReference>
<evidence type="ECO:0000256" key="7">
    <source>
        <dbReference type="ARBA" id="ARBA00023136"/>
    </source>
</evidence>
<dbReference type="GO" id="GO:0000139">
    <property type="term" value="C:Golgi membrane"/>
    <property type="evidence" value="ECO:0007669"/>
    <property type="project" value="UniProtKB-SubCell"/>
</dbReference>
<organism evidence="8 9">
    <name type="scientific">Brassicogethes aeneus</name>
    <name type="common">Rape pollen beetle</name>
    <name type="synonym">Meligethes aeneus</name>
    <dbReference type="NCBI Taxonomy" id="1431903"/>
    <lineage>
        <taxon>Eukaryota</taxon>
        <taxon>Metazoa</taxon>
        <taxon>Ecdysozoa</taxon>
        <taxon>Arthropoda</taxon>
        <taxon>Hexapoda</taxon>
        <taxon>Insecta</taxon>
        <taxon>Pterygota</taxon>
        <taxon>Neoptera</taxon>
        <taxon>Endopterygota</taxon>
        <taxon>Coleoptera</taxon>
        <taxon>Polyphaga</taxon>
        <taxon>Cucujiformia</taxon>
        <taxon>Nitidulidae</taxon>
        <taxon>Meligethinae</taxon>
        <taxon>Brassicogethes</taxon>
    </lineage>
</organism>
<comment type="subcellular location">
    <subcellularLocation>
        <location evidence="1">Golgi apparatus membrane</location>
        <topology evidence="1">Peripheral membrane protein</topology>
    </subcellularLocation>
</comment>
<proteinExistence type="inferred from homology"/>
<gene>
    <name evidence="8" type="ORF">MELIAE_LOCUS3973</name>
</gene>
<dbReference type="EMBL" id="OV121133">
    <property type="protein sequence ID" value="CAH0551337.1"/>
    <property type="molecule type" value="Genomic_DNA"/>
</dbReference>
<evidence type="ECO:0000256" key="3">
    <source>
        <dbReference type="ARBA" id="ARBA00020978"/>
    </source>
</evidence>
<dbReference type="GO" id="GO:0015031">
    <property type="term" value="P:protein transport"/>
    <property type="evidence" value="ECO:0007669"/>
    <property type="project" value="UniProtKB-KW"/>
</dbReference>
<keyword evidence="4" id="KW-0813">Transport</keyword>
<dbReference type="PANTHER" id="PTHR31658">
    <property type="entry name" value="CONSERVED OLIGOMERIC GOLGI COMPLEX SUBUNIT 1"/>
    <property type="match status" value="1"/>
</dbReference>
<dbReference type="OrthoDB" id="46189at2759"/>
<evidence type="ECO:0000256" key="2">
    <source>
        <dbReference type="ARBA" id="ARBA00006653"/>
    </source>
</evidence>
<dbReference type="Proteomes" id="UP001154078">
    <property type="component" value="Chromosome 2"/>
</dbReference>
<dbReference type="PANTHER" id="PTHR31658:SF0">
    <property type="entry name" value="CONSERVED OLIGOMERIC GOLGI COMPLEX SUBUNIT 1"/>
    <property type="match status" value="1"/>
</dbReference>
<keyword evidence="6" id="KW-0333">Golgi apparatus</keyword>
<evidence type="ECO:0000313" key="9">
    <source>
        <dbReference type="Proteomes" id="UP001154078"/>
    </source>
</evidence>
<reference evidence="8" key="1">
    <citation type="submission" date="2021-12" db="EMBL/GenBank/DDBJ databases">
        <authorList>
            <person name="King R."/>
        </authorList>
    </citation>
    <scope>NUCLEOTIDE SEQUENCE</scope>
</reference>
<evidence type="ECO:0000256" key="4">
    <source>
        <dbReference type="ARBA" id="ARBA00022448"/>
    </source>
</evidence>
<comment type="similarity">
    <text evidence="2">Belongs to the COG1 family.</text>
</comment>
<keyword evidence="5" id="KW-0653">Protein transport</keyword>
<keyword evidence="9" id="KW-1185">Reference proteome</keyword>
<accession>A0A9P0AY66</accession>
<evidence type="ECO:0000256" key="1">
    <source>
        <dbReference type="ARBA" id="ARBA00004395"/>
    </source>
</evidence>
<dbReference type="GO" id="GO:0017119">
    <property type="term" value="C:Golgi transport complex"/>
    <property type="evidence" value="ECO:0007669"/>
    <property type="project" value="InterPro"/>
</dbReference>
<protein>
    <recommendedName>
        <fullName evidence="3">Conserved oligomeric Golgi complex subunit 1</fullName>
    </recommendedName>
</protein>
<dbReference type="AlphaFoldDB" id="A0A9P0AY66"/>
<evidence type="ECO:0000313" key="8">
    <source>
        <dbReference type="EMBL" id="CAH0551337.1"/>
    </source>
</evidence>